<accession>A0A4Q2FIA6</accession>
<proteinExistence type="predicted"/>
<dbReference type="InterPro" id="IPR010323">
    <property type="entry name" value="DUF924"/>
</dbReference>
<dbReference type="Gene3D" id="1.25.40.10">
    <property type="entry name" value="Tetratricopeptide repeat domain"/>
    <property type="match status" value="1"/>
</dbReference>
<dbReference type="EMBL" id="JAGZFP010000024">
    <property type="protein sequence ID" value="MBS5359206.1"/>
    <property type="molecule type" value="Genomic_DNA"/>
</dbReference>
<dbReference type="InterPro" id="IPR011990">
    <property type="entry name" value="TPR-like_helical_dom_sf"/>
</dbReference>
<dbReference type="AlphaFoldDB" id="A0A4Q2FIA6"/>
<organism evidence="1 2">
    <name type="scientific">Streptococcus parasanguinis</name>
    <dbReference type="NCBI Taxonomy" id="1318"/>
    <lineage>
        <taxon>Bacteria</taxon>
        <taxon>Bacillati</taxon>
        <taxon>Bacillota</taxon>
        <taxon>Bacilli</taxon>
        <taxon>Lactobacillales</taxon>
        <taxon>Streptococcaceae</taxon>
        <taxon>Streptococcus</taxon>
    </lineage>
</organism>
<name>A0A4Q2FIA6_STRPA</name>
<gene>
    <name evidence="1" type="ORF">KHX87_08940</name>
</gene>
<evidence type="ECO:0000313" key="2">
    <source>
        <dbReference type="Proteomes" id="UP000709219"/>
    </source>
</evidence>
<sequence>MKEVIKFWFEELKPEDWFKKSDALDQEMRVRFEELYWKASRGELFSWRTSAQGRLAEILLLDQIPRNIFRGTAQAFMTDSLALVLAQEGLTQAQELPVVQRGFFYMPFMHSESLTIHEEALRLFDQPGLEKRLKYEKMHMDILQQFGRYPHRNAILGRPSTKEEEEYLKEHSGF</sequence>
<reference evidence="1" key="1">
    <citation type="submission" date="2021-02" db="EMBL/GenBank/DDBJ databases">
        <title>Infant gut strain persistence is associated with maternal origin, phylogeny, and functional potential including surface adhesion and iron acquisition.</title>
        <authorList>
            <person name="Lou Y.C."/>
        </authorList>
    </citation>
    <scope>NUCLEOTIDE SEQUENCE</scope>
    <source>
        <strain evidence="1">L3_098_011G1_dasL3_098_011G1_concoct_7</strain>
    </source>
</reference>
<evidence type="ECO:0000313" key="1">
    <source>
        <dbReference type="EMBL" id="MBS5359206.1"/>
    </source>
</evidence>
<dbReference type="Pfam" id="PF06041">
    <property type="entry name" value="DUF924"/>
    <property type="match status" value="1"/>
</dbReference>
<dbReference type="SUPFAM" id="SSF48452">
    <property type="entry name" value="TPR-like"/>
    <property type="match status" value="1"/>
</dbReference>
<comment type="caution">
    <text evidence="1">The sequence shown here is derived from an EMBL/GenBank/DDBJ whole genome shotgun (WGS) entry which is preliminary data.</text>
</comment>
<dbReference type="RefSeq" id="WP_049474661.1">
    <property type="nucleotide sequence ID" value="NZ_JALDUR010000001.1"/>
</dbReference>
<dbReference type="Gene3D" id="1.20.58.320">
    <property type="entry name" value="TPR-like"/>
    <property type="match status" value="1"/>
</dbReference>
<dbReference type="Proteomes" id="UP000709219">
    <property type="component" value="Unassembled WGS sequence"/>
</dbReference>
<protein>
    <submittedName>
        <fullName evidence="1">DUF924 domain-containing protein</fullName>
    </submittedName>
</protein>